<reference evidence="2" key="1">
    <citation type="submission" date="2022-10" db="EMBL/GenBank/DDBJ databases">
        <authorList>
            <person name="Chen Y."/>
            <person name="Dougan E. K."/>
            <person name="Chan C."/>
            <person name="Rhodes N."/>
            <person name="Thang M."/>
        </authorList>
    </citation>
    <scope>NUCLEOTIDE SEQUENCE</scope>
</reference>
<keyword evidence="1" id="KW-0732">Signal</keyword>
<reference evidence="3 4" key="2">
    <citation type="submission" date="2024-05" db="EMBL/GenBank/DDBJ databases">
        <authorList>
            <person name="Chen Y."/>
            <person name="Shah S."/>
            <person name="Dougan E. K."/>
            <person name="Thang M."/>
            <person name="Chan C."/>
        </authorList>
    </citation>
    <scope>NUCLEOTIDE SEQUENCE [LARGE SCALE GENOMIC DNA]</scope>
</reference>
<organism evidence="2">
    <name type="scientific">Cladocopium goreaui</name>
    <dbReference type="NCBI Taxonomy" id="2562237"/>
    <lineage>
        <taxon>Eukaryota</taxon>
        <taxon>Sar</taxon>
        <taxon>Alveolata</taxon>
        <taxon>Dinophyceae</taxon>
        <taxon>Suessiales</taxon>
        <taxon>Symbiodiniaceae</taxon>
        <taxon>Cladocopium</taxon>
    </lineage>
</organism>
<evidence type="ECO:0000313" key="3">
    <source>
        <dbReference type="EMBL" id="CAL4762646.1"/>
    </source>
</evidence>
<name>A0A9P1FFQ3_9DINO</name>
<evidence type="ECO:0000313" key="2">
    <source>
        <dbReference type="EMBL" id="CAI3975334.1"/>
    </source>
</evidence>
<dbReference type="EMBL" id="CAMXCT010000197">
    <property type="protein sequence ID" value="CAI3975334.1"/>
    <property type="molecule type" value="Genomic_DNA"/>
</dbReference>
<dbReference type="EMBL" id="CAMXCT020000197">
    <property type="protein sequence ID" value="CAL1128709.1"/>
    <property type="molecule type" value="Genomic_DNA"/>
</dbReference>
<dbReference type="EMBL" id="CAMXCT030000197">
    <property type="protein sequence ID" value="CAL4762646.1"/>
    <property type="molecule type" value="Genomic_DNA"/>
</dbReference>
<accession>A0A9P1FFQ3</accession>
<feature type="signal peptide" evidence="1">
    <location>
        <begin position="1"/>
        <end position="19"/>
    </location>
</feature>
<gene>
    <name evidence="2" type="ORF">C1SCF055_LOCUS3668</name>
</gene>
<dbReference type="AlphaFoldDB" id="A0A9P1FFQ3"/>
<proteinExistence type="predicted"/>
<sequence length="415" mass="45706">MKSRWMWLVSLNLVALVIALTTLGTRTACAPLRDLRDLRDQLRGTVLNVTLPVPSPVPMVPVPALPVPTVPVPVPTVPTVQPEVVTVQPEVVAAVAPTSVVTQVPPLDDCDGREDRFVVEPCAELMADAAQAAHRFDEIYARQAWGSRVQELGTHTRSGLGSDMKGAFDWITGLTKFFNQNPELQTIADIPSGDMGWQMAVRHLNTAKLYFGGDIAKSVAVDNAKRYRAHENKILQHWDLYSCGVPKWSTTCNSTKNSFDVIMIRDALQHIAISKVQQILRKVILDSGAKWFITSSYPATDTLRTDPYGCSTNENLFCSKGAMPAGDGGWYPIALDCAPFHLPSPAFKTASHGTFKIENDFLYIYKIDDALKEAVLNMKPCPSFAPAKPTPVTAATPEMLRPQFARSFSRFRNPQ</sequence>
<dbReference type="OrthoDB" id="9991036at2759"/>
<evidence type="ECO:0000256" key="1">
    <source>
        <dbReference type="SAM" id="SignalP"/>
    </source>
</evidence>
<protein>
    <submittedName>
        <fullName evidence="3">Integral membrane protein</fullName>
    </submittedName>
</protein>
<dbReference type="Proteomes" id="UP001152797">
    <property type="component" value="Unassembled WGS sequence"/>
</dbReference>
<comment type="caution">
    <text evidence="2">The sequence shown here is derived from an EMBL/GenBank/DDBJ whole genome shotgun (WGS) entry which is preliminary data.</text>
</comment>
<feature type="chain" id="PRO_5043271806" evidence="1">
    <location>
        <begin position="20"/>
        <end position="415"/>
    </location>
</feature>
<keyword evidence="4" id="KW-1185">Reference proteome</keyword>
<evidence type="ECO:0000313" key="4">
    <source>
        <dbReference type="Proteomes" id="UP001152797"/>
    </source>
</evidence>